<gene>
    <name evidence="1" type="ORF">M430DRAFT_49937</name>
</gene>
<dbReference type="RefSeq" id="XP_024721527.1">
    <property type="nucleotide sequence ID" value="XM_024868103.1"/>
</dbReference>
<dbReference type="OrthoDB" id="3502101at2759"/>
<sequence>MAQYHRFKEDREQCERIDQWECLKCFKTTSASRPPVFNPDNCSCAEAGSLAAGIGGPPQATAFDQARYPCESPGAACHYAAQSYASSSVSAKCPEGPERELPDIEVADSIGSESGLSEVQHRRSVSAPSDMSFQMRRFLFEQDYDQSSCIVEPASSEMRFLQQDIFIQSENTQKKKSEKSKQTYQSMLSSMSSDEYFVGCDVDPMSGVGSWDDGGGYVCCGEGYPLSMSGLVEDLSE</sequence>
<dbReference type="AlphaFoldDB" id="A0A2T3B3Q0"/>
<dbReference type="EMBL" id="KZ679010">
    <property type="protein sequence ID" value="PSS20257.1"/>
    <property type="molecule type" value="Genomic_DNA"/>
</dbReference>
<evidence type="ECO:0000313" key="1">
    <source>
        <dbReference type="EMBL" id="PSS20257.1"/>
    </source>
</evidence>
<dbReference type="InParanoid" id="A0A2T3B3Q0"/>
<organism evidence="1 2">
    <name type="scientific">Amorphotheca resinae ATCC 22711</name>
    <dbReference type="NCBI Taxonomy" id="857342"/>
    <lineage>
        <taxon>Eukaryota</taxon>
        <taxon>Fungi</taxon>
        <taxon>Dikarya</taxon>
        <taxon>Ascomycota</taxon>
        <taxon>Pezizomycotina</taxon>
        <taxon>Leotiomycetes</taxon>
        <taxon>Helotiales</taxon>
        <taxon>Amorphothecaceae</taxon>
        <taxon>Amorphotheca</taxon>
    </lineage>
</organism>
<accession>A0A2T3B3Q0</accession>
<reference evidence="1 2" key="1">
    <citation type="journal article" date="2018" name="New Phytol.">
        <title>Comparative genomics and transcriptomics depict ericoid mycorrhizal fungi as versatile saprotrophs and plant mutualists.</title>
        <authorList>
            <person name="Martino E."/>
            <person name="Morin E."/>
            <person name="Grelet G.A."/>
            <person name="Kuo A."/>
            <person name="Kohler A."/>
            <person name="Daghino S."/>
            <person name="Barry K.W."/>
            <person name="Cichocki N."/>
            <person name="Clum A."/>
            <person name="Dockter R.B."/>
            <person name="Hainaut M."/>
            <person name="Kuo R.C."/>
            <person name="LaButti K."/>
            <person name="Lindahl B.D."/>
            <person name="Lindquist E.A."/>
            <person name="Lipzen A."/>
            <person name="Khouja H.R."/>
            <person name="Magnuson J."/>
            <person name="Murat C."/>
            <person name="Ohm R.A."/>
            <person name="Singer S.W."/>
            <person name="Spatafora J.W."/>
            <person name="Wang M."/>
            <person name="Veneault-Fourrey C."/>
            <person name="Henrissat B."/>
            <person name="Grigoriev I.V."/>
            <person name="Martin F.M."/>
            <person name="Perotto S."/>
        </authorList>
    </citation>
    <scope>NUCLEOTIDE SEQUENCE [LARGE SCALE GENOMIC DNA]</scope>
    <source>
        <strain evidence="1 2">ATCC 22711</strain>
    </source>
</reference>
<keyword evidence="2" id="KW-1185">Reference proteome</keyword>
<dbReference type="Proteomes" id="UP000241818">
    <property type="component" value="Unassembled WGS sequence"/>
</dbReference>
<evidence type="ECO:0000313" key="2">
    <source>
        <dbReference type="Proteomes" id="UP000241818"/>
    </source>
</evidence>
<name>A0A2T3B3Q0_AMORE</name>
<protein>
    <submittedName>
        <fullName evidence="1">Uncharacterized protein</fullName>
    </submittedName>
</protein>
<proteinExistence type="predicted"/>
<dbReference type="GeneID" id="36576184"/>